<keyword evidence="1" id="KW-0472">Membrane</keyword>
<keyword evidence="1" id="KW-1133">Transmembrane helix</keyword>
<dbReference type="GeneID" id="79303977"/>
<dbReference type="EMBL" id="JBHSZH010000005">
    <property type="protein sequence ID" value="MFC7082554.1"/>
    <property type="molecule type" value="Genomic_DNA"/>
</dbReference>
<proteinExistence type="predicted"/>
<accession>A0ABD5WTK4</accession>
<comment type="caution">
    <text evidence="2">The sequence shown here is derived from an EMBL/GenBank/DDBJ whole genome shotgun (WGS) entry which is preliminary data.</text>
</comment>
<evidence type="ECO:0000256" key="1">
    <source>
        <dbReference type="SAM" id="Phobius"/>
    </source>
</evidence>
<keyword evidence="1" id="KW-0812">Transmembrane</keyword>
<organism evidence="2 3">
    <name type="scientific">Halorussus caseinilyticus</name>
    <dbReference type="NCBI Taxonomy" id="3034025"/>
    <lineage>
        <taxon>Archaea</taxon>
        <taxon>Methanobacteriati</taxon>
        <taxon>Methanobacteriota</taxon>
        <taxon>Stenosarchaea group</taxon>
        <taxon>Halobacteria</taxon>
        <taxon>Halobacteriales</taxon>
        <taxon>Haladaptataceae</taxon>
        <taxon>Halorussus</taxon>
    </lineage>
</organism>
<dbReference type="AlphaFoldDB" id="A0ABD5WTK4"/>
<dbReference type="Proteomes" id="UP001596407">
    <property type="component" value="Unassembled WGS sequence"/>
</dbReference>
<sequence length="74" mass="7782">MTERGTDFTGFVPDAGQQTAATERSPVATALFVVGVAVAAANSALYFFGVESLSHPVVSILALALLVPLYLRER</sequence>
<evidence type="ECO:0000313" key="3">
    <source>
        <dbReference type="Proteomes" id="UP001596407"/>
    </source>
</evidence>
<protein>
    <submittedName>
        <fullName evidence="2">Uncharacterized protein</fullName>
    </submittedName>
</protein>
<keyword evidence="3" id="KW-1185">Reference proteome</keyword>
<feature type="transmembrane region" description="Helical" evidence="1">
    <location>
        <begin position="53"/>
        <end position="71"/>
    </location>
</feature>
<feature type="transmembrane region" description="Helical" evidence="1">
    <location>
        <begin position="27"/>
        <end position="47"/>
    </location>
</feature>
<dbReference type="RefSeq" id="WP_276279408.1">
    <property type="nucleotide sequence ID" value="NZ_CP119809.1"/>
</dbReference>
<reference evidence="2 3" key="1">
    <citation type="journal article" date="2019" name="Int. J. Syst. Evol. Microbiol.">
        <title>The Global Catalogue of Microorganisms (GCM) 10K type strain sequencing project: providing services to taxonomists for standard genome sequencing and annotation.</title>
        <authorList>
            <consortium name="The Broad Institute Genomics Platform"/>
            <consortium name="The Broad Institute Genome Sequencing Center for Infectious Disease"/>
            <person name="Wu L."/>
            <person name="Ma J."/>
        </authorList>
    </citation>
    <scope>NUCLEOTIDE SEQUENCE [LARGE SCALE GENOMIC DNA]</scope>
    <source>
        <strain evidence="2 3">DT72</strain>
    </source>
</reference>
<evidence type="ECO:0000313" key="2">
    <source>
        <dbReference type="EMBL" id="MFC7082554.1"/>
    </source>
</evidence>
<gene>
    <name evidence="2" type="ORF">ACFQJ6_23240</name>
</gene>
<name>A0ABD5WTK4_9EURY</name>